<dbReference type="EMBL" id="SRJD01000008">
    <property type="protein sequence ID" value="TGA98350.1"/>
    <property type="molecule type" value="Genomic_DNA"/>
</dbReference>
<dbReference type="Proteomes" id="UP000298347">
    <property type="component" value="Unassembled WGS sequence"/>
</dbReference>
<evidence type="ECO:0000313" key="1">
    <source>
        <dbReference type="EMBL" id="TGA98350.1"/>
    </source>
</evidence>
<sequence length="86" mass="9766">MKCGNVRSAALSLKRRNRITSAQRPALSTITSPHSTRAAKVDFDHKMLWFESKNRAKIEAKKCKFQLGFLAVFMDDIKSNRNVAVK</sequence>
<reference evidence="1 2" key="1">
    <citation type="journal article" date="2015" name="Int. J. Syst. Evol. Microbiol.">
        <title>Sporolactobacillus shoreae sp. nov. and Sporolactobacillus spathodeae sp. nov., two spore-forming lactic acid bacteria isolated from tree barks in Thailand.</title>
        <authorList>
            <person name="Thamacharoensuk T."/>
            <person name="Kitahara M."/>
            <person name="Ohkuma M."/>
            <person name="Thongchul N."/>
            <person name="Tanasupawat S."/>
        </authorList>
    </citation>
    <scope>NUCLEOTIDE SEQUENCE [LARGE SCALE GENOMIC DNA]</scope>
    <source>
        <strain evidence="1 2">BK92</strain>
    </source>
</reference>
<accession>A0A4Z0GNA2</accession>
<keyword evidence="2" id="KW-1185">Reference proteome</keyword>
<organism evidence="1 2">
    <name type="scientific">Sporolactobacillus shoreae</name>
    <dbReference type="NCBI Taxonomy" id="1465501"/>
    <lineage>
        <taxon>Bacteria</taxon>
        <taxon>Bacillati</taxon>
        <taxon>Bacillota</taxon>
        <taxon>Bacilli</taxon>
        <taxon>Bacillales</taxon>
        <taxon>Sporolactobacillaceae</taxon>
        <taxon>Sporolactobacillus</taxon>
    </lineage>
</organism>
<comment type="caution">
    <text evidence="1">The sequence shown here is derived from an EMBL/GenBank/DDBJ whole genome shotgun (WGS) entry which is preliminary data.</text>
</comment>
<evidence type="ECO:0000313" key="2">
    <source>
        <dbReference type="Proteomes" id="UP000298347"/>
    </source>
</evidence>
<protein>
    <submittedName>
        <fullName evidence="1">Uncharacterized protein</fullName>
    </submittedName>
</protein>
<gene>
    <name evidence="1" type="ORF">E4665_08925</name>
</gene>
<proteinExistence type="predicted"/>
<dbReference type="AlphaFoldDB" id="A0A4Z0GNA2"/>
<name>A0A4Z0GNA2_9BACL</name>